<organism evidence="3 4">
    <name type="scientific">Devosia nitrariae</name>
    <dbReference type="NCBI Taxonomy" id="2071872"/>
    <lineage>
        <taxon>Bacteria</taxon>
        <taxon>Pseudomonadati</taxon>
        <taxon>Pseudomonadota</taxon>
        <taxon>Alphaproteobacteria</taxon>
        <taxon>Hyphomicrobiales</taxon>
        <taxon>Devosiaceae</taxon>
        <taxon>Devosia</taxon>
    </lineage>
</organism>
<proteinExistence type="predicted"/>
<reference evidence="4" key="1">
    <citation type="journal article" date="2019" name="Int. J. Syst. Evol. Microbiol.">
        <title>The Global Catalogue of Microorganisms (GCM) 10K type strain sequencing project: providing services to taxonomists for standard genome sequencing and annotation.</title>
        <authorList>
            <consortium name="The Broad Institute Genomics Platform"/>
            <consortium name="The Broad Institute Genome Sequencing Center for Infectious Disease"/>
            <person name="Wu L."/>
            <person name="Ma J."/>
        </authorList>
    </citation>
    <scope>NUCLEOTIDE SEQUENCE [LARGE SCALE GENOMIC DNA]</scope>
    <source>
        <strain evidence="4">NBRC 112416</strain>
    </source>
</reference>
<feature type="region of interest" description="Disordered" evidence="1">
    <location>
        <begin position="26"/>
        <end position="58"/>
    </location>
</feature>
<evidence type="ECO:0008006" key="5">
    <source>
        <dbReference type="Google" id="ProtNLM"/>
    </source>
</evidence>
<dbReference type="EMBL" id="BSNS01000024">
    <property type="protein sequence ID" value="GLQ57591.1"/>
    <property type="molecule type" value="Genomic_DNA"/>
</dbReference>
<keyword evidence="2" id="KW-0732">Signal</keyword>
<evidence type="ECO:0000313" key="3">
    <source>
        <dbReference type="EMBL" id="GLQ57591.1"/>
    </source>
</evidence>
<comment type="caution">
    <text evidence="3">The sequence shown here is derived from an EMBL/GenBank/DDBJ whole genome shotgun (WGS) entry which is preliminary data.</text>
</comment>
<evidence type="ECO:0000256" key="1">
    <source>
        <dbReference type="SAM" id="MobiDB-lite"/>
    </source>
</evidence>
<evidence type="ECO:0000256" key="2">
    <source>
        <dbReference type="SAM" id="SignalP"/>
    </source>
</evidence>
<protein>
    <recommendedName>
        <fullName evidence="5">Carboxypeptidase regulatory-like domain-containing protein</fullName>
    </recommendedName>
</protein>
<dbReference type="RefSeq" id="WP_284342971.1">
    <property type="nucleotide sequence ID" value="NZ_BSNS01000024.1"/>
</dbReference>
<feature type="chain" id="PRO_5045122266" description="Carboxypeptidase regulatory-like domain-containing protein" evidence="2">
    <location>
        <begin position="28"/>
        <end position="326"/>
    </location>
</feature>
<keyword evidence="4" id="KW-1185">Reference proteome</keyword>
<dbReference type="Proteomes" id="UP001156691">
    <property type="component" value="Unassembled WGS sequence"/>
</dbReference>
<evidence type="ECO:0000313" key="4">
    <source>
        <dbReference type="Proteomes" id="UP001156691"/>
    </source>
</evidence>
<accession>A0ABQ5WC05</accession>
<feature type="signal peptide" evidence="2">
    <location>
        <begin position="1"/>
        <end position="27"/>
    </location>
</feature>
<name>A0ABQ5WC05_9HYPH</name>
<sequence>MRLGFLMVVAVAAAMLVGLPSAPPVRAQESAEMPPLPRPRPDRGTPAPQPANPAVPTTNAATAAEAISALTDAPQPVTLTATIATGGAQVSEGLVWRVFDTTPDESGELTMVAKSEEAAASVALPPGEYVVHVAYGRAQTSDTMTVVPGANTKSIALEAGALRLNAAISGDLPIPANLLRFDLFTAGGSESDRTLVAQGVSPNDIVTLNSGTYHVVSHFGRINAVVRADLRVEPGQLTDATLYHHASEVSFKLVSEPGGEAIADVEWTVQSPEGTTLFTDLGAFPATVLAAGDYQVIAKQGESVFNRDFEVRAGAPTEIEVLTQVY</sequence>
<gene>
    <name evidence="3" type="ORF">GCM10010862_48500</name>
</gene>